<feature type="coiled-coil region" evidence="3">
    <location>
        <begin position="88"/>
        <end position="115"/>
    </location>
</feature>
<dbReference type="InterPro" id="IPR015943">
    <property type="entry name" value="WD40/YVTN_repeat-like_dom_sf"/>
</dbReference>
<dbReference type="InterPro" id="IPR028203">
    <property type="entry name" value="PSII_CF48-like_dom"/>
</dbReference>
<evidence type="ECO:0000256" key="2">
    <source>
        <dbReference type="ARBA" id="ARBA00023276"/>
    </source>
</evidence>
<keyword evidence="6" id="KW-1185">Reference proteome</keyword>
<dbReference type="RefSeq" id="WP_251810457.1">
    <property type="nucleotide sequence ID" value="NZ_CP101527.1"/>
</dbReference>
<evidence type="ECO:0000313" key="5">
    <source>
        <dbReference type="EMBL" id="UZW75718.1"/>
    </source>
</evidence>
<dbReference type="GO" id="GO:0015979">
    <property type="term" value="P:photosynthesis"/>
    <property type="evidence" value="ECO:0007669"/>
    <property type="project" value="UniProtKB-KW"/>
</dbReference>
<gene>
    <name evidence="5" type="ORF">NNL22_03770</name>
</gene>
<evidence type="ECO:0000313" key="6">
    <source>
        <dbReference type="Proteomes" id="UP001164472"/>
    </source>
</evidence>
<keyword evidence="3" id="KW-0175">Coiled coil</keyword>
<name>A0A9E8HJA3_9ALTE</name>
<dbReference type="PANTHER" id="PTHR47199:SF2">
    <property type="entry name" value="PHOTOSYSTEM II STABILITY_ASSEMBLY FACTOR HCF136, CHLOROPLASTIC"/>
    <property type="match status" value="1"/>
</dbReference>
<evidence type="ECO:0000256" key="1">
    <source>
        <dbReference type="ARBA" id="ARBA00022531"/>
    </source>
</evidence>
<dbReference type="EMBL" id="CP101527">
    <property type="protein sequence ID" value="UZW75718.1"/>
    <property type="molecule type" value="Genomic_DNA"/>
</dbReference>
<dbReference type="AlphaFoldDB" id="A0A9E8HJA3"/>
<reference evidence="5" key="1">
    <citation type="submission" date="2022-07" db="EMBL/GenBank/DDBJ databases">
        <title>Alkalimarinus sp. nov., isolated from gut of a Alitta virens.</title>
        <authorList>
            <person name="Yang A.I."/>
            <person name="Shin N.-R."/>
        </authorList>
    </citation>
    <scope>NUCLEOTIDE SEQUENCE</scope>
    <source>
        <strain evidence="5">FA028</strain>
    </source>
</reference>
<feature type="domain" description="Photosynthesis system II assembly factor Ycf48/Hcf136-like" evidence="4">
    <location>
        <begin position="144"/>
        <end position="264"/>
    </location>
</feature>
<accession>A0A9E8HJA3</accession>
<dbReference type="GO" id="GO:0009523">
    <property type="term" value="C:photosystem II"/>
    <property type="evidence" value="ECO:0007669"/>
    <property type="project" value="UniProtKB-KW"/>
</dbReference>
<evidence type="ECO:0000256" key="3">
    <source>
        <dbReference type="SAM" id="Coils"/>
    </source>
</evidence>
<dbReference type="Pfam" id="PF14870">
    <property type="entry name" value="PSII_BNR"/>
    <property type="match status" value="2"/>
</dbReference>
<keyword evidence="1" id="KW-0602">Photosynthesis</keyword>
<dbReference type="Proteomes" id="UP001164472">
    <property type="component" value="Chromosome"/>
</dbReference>
<proteinExistence type="predicted"/>
<dbReference type="Gene3D" id="2.130.10.10">
    <property type="entry name" value="YVTN repeat-like/Quinoprotein amine dehydrogenase"/>
    <property type="match status" value="2"/>
</dbReference>
<protein>
    <submittedName>
        <fullName evidence="5">YCF48-related protein</fullName>
    </submittedName>
</protein>
<dbReference type="CDD" id="cd15482">
    <property type="entry name" value="Sialidase_non-viral"/>
    <property type="match status" value="1"/>
</dbReference>
<dbReference type="SUPFAM" id="SSF110296">
    <property type="entry name" value="Oligoxyloglucan reducing end-specific cellobiohydrolase"/>
    <property type="match status" value="1"/>
</dbReference>
<keyword evidence="2" id="KW-0604">Photosystem II</keyword>
<evidence type="ECO:0000259" key="4">
    <source>
        <dbReference type="Pfam" id="PF14870"/>
    </source>
</evidence>
<dbReference type="KEGG" id="asem:NNL22_03770"/>
<organism evidence="5 6">
    <name type="scientific">Alkalimarinus sediminis</name>
    <dbReference type="NCBI Taxonomy" id="1632866"/>
    <lineage>
        <taxon>Bacteria</taxon>
        <taxon>Pseudomonadati</taxon>
        <taxon>Pseudomonadota</taxon>
        <taxon>Gammaproteobacteria</taxon>
        <taxon>Alteromonadales</taxon>
        <taxon>Alteromonadaceae</taxon>
        <taxon>Alkalimarinus</taxon>
    </lineage>
</organism>
<sequence length="344" mass="36830">MSTQIAHQSLLLDVVAAGNRLVAVGERGHIIYSDDQGSTWTQASVPVSVTLTAVHFPTDTQGWAVGHGGIILHSTDSGTTWAKQFDGNLANQQVIDQAEERVAKIEQELESAPEDQQADIEFQLEEAQFGLEDAQFDAETGPSKPLLDVWFANELKGFAVGAYGFFFATDDGGKNWYNVSSRIDNQDRFHLNAISEVVGGSLFVVGEAGNIFRSNDIGDTWERVDSPYEGSFFGVNGTGNVNEVLVFGLRGNLYRSIDLGASWTRINTGNEATLIAAGQGDDGIVTVVGNSGIVLVSGNAGESFQAVVRENRQALSAVHLLENGNFLLVGEHGVDISGPTGRNL</sequence>
<dbReference type="PANTHER" id="PTHR47199">
    <property type="entry name" value="PHOTOSYSTEM II STABILITY/ASSEMBLY FACTOR HCF136, CHLOROPLASTIC"/>
    <property type="match status" value="1"/>
</dbReference>
<feature type="domain" description="Photosynthesis system II assembly factor Ycf48/Hcf136-like" evidence="4">
    <location>
        <begin position="8"/>
        <end position="83"/>
    </location>
</feature>